<accession>A0A8S3E6F7</accession>
<dbReference type="EMBL" id="CAJOBI010217788">
    <property type="protein sequence ID" value="CAF5033846.1"/>
    <property type="molecule type" value="Genomic_DNA"/>
</dbReference>
<evidence type="ECO:0000313" key="4">
    <source>
        <dbReference type="Proteomes" id="UP000676336"/>
    </source>
</evidence>
<evidence type="ECO:0000313" key="3">
    <source>
        <dbReference type="EMBL" id="CAF5033846.1"/>
    </source>
</evidence>
<dbReference type="Proteomes" id="UP000676336">
    <property type="component" value="Unassembled WGS sequence"/>
</dbReference>
<comment type="caution">
    <text evidence="3">The sequence shown here is derived from an EMBL/GenBank/DDBJ whole genome shotgun (WGS) entry which is preliminary data.</text>
</comment>
<proteinExistence type="predicted"/>
<evidence type="ECO:0000256" key="1">
    <source>
        <dbReference type="SAM" id="MobiDB-lite"/>
    </source>
</evidence>
<name>A0A8S3E6F7_9BILA</name>
<reference evidence="3" key="1">
    <citation type="submission" date="2021-02" db="EMBL/GenBank/DDBJ databases">
        <authorList>
            <person name="Nowell W R."/>
        </authorList>
    </citation>
    <scope>NUCLEOTIDE SEQUENCE</scope>
</reference>
<dbReference type="AlphaFoldDB" id="A0A8S3E6F7"/>
<organism evidence="3 4">
    <name type="scientific">Rotaria magnacalcarata</name>
    <dbReference type="NCBI Taxonomy" id="392030"/>
    <lineage>
        <taxon>Eukaryota</taxon>
        <taxon>Metazoa</taxon>
        <taxon>Spiralia</taxon>
        <taxon>Gnathifera</taxon>
        <taxon>Rotifera</taxon>
        <taxon>Eurotatoria</taxon>
        <taxon>Bdelloidea</taxon>
        <taxon>Philodinida</taxon>
        <taxon>Philodinidae</taxon>
        <taxon>Rotaria</taxon>
    </lineage>
</organism>
<feature type="compositionally biased region" description="Low complexity" evidence="1">
    <location>
        <begin position="29"/>
        <end position="47"/>
    </location>
</feature>
<feature type="non-terminal residue" evidence="3">
    <location>
        <position position="1"/>
    </location>
</feature>
<sequence length="47" mass="5559">MKRVLVFHRTHLLFNKSKTRLRSNDEHSPSSVRSSQRSTTTTTHQHQ</sequence>
<evidence type="ECO:0000313" key="2">
    <source>
        <dbReference type="EMBL" id="CAF5027593.1"/>
    </source>
</evidence>
<gene>
    <name evidence="2" type="ORF">SMN809_LOCUS57942</name>
    <name evidence="3" type="ORF">SMN809_LOCUS58272</name>
</gene>
<feature type="region of interest" description="Disordered" evidence="1">
    <location>
        <begin position="18"/>
        <end position="47"/>
    </location>
</feature>
<dbReference type="EMBL" id="CAJOBI010215104">
    <property type="protein sequence ID" value="CAF5027593.1"/>
    <property type="molecule type" value="Genomic_DNA"/>
</dbReference>
<protein>
    <submittedName>
        <fullName evidence="3">Uncharacterized protein</fullName>
    </submittedName>
</protein>